<evidence type="ECO:0008006" key="3">
    <source>
        <dbReference type="Google" id="ProtNLM"/>
    </source>
</evidence>
<dbReference type="SUPFAM" id="SSF159006">
    <property type="entry name" value="YopX-like"/>
    <property type="match status" value="1"/>
</dbReference>
<proteinExistence type="predicted"/>
<accession>A0ABX3GD90</accession>
<evidence type="ECO:0000313" key="1">
    <source>
        <dbReference type="EMBL" id="OMC93725.1"/>
    </source>
</evidence>
<gene>
    <name evidence="1" type="ORF">BSO21_34200</name>
</gene>
<dbReference type="RefSeq" id="WP_076221085.1">
    <property type="nucleotide sequence ID" value="NZ_MPTM01000003.1"/>
</dbReference>
<dbReference type="EMBL" id="MPVP01000692">
    <property type="protein sequence ID" value="OMC93725.1"/>
    <property type="molecule type" value="Genomic_DNA"/>
</dbReference>
<comment type="caution">
    <text evidence="1">The sequence shown here is derived from an EMBL/GenBank/DDBJ whole genome shotgun (WGS) entry which is preliminary data.</text>
</comment>
<evidence type="ECO:0000313" key="2">
    <source>
        <dbReference type="Proteomes" id="UP000187158"/>
    </source>
</evidence>
<sequence>MSREHKFRGMDLEGNWHIGNLAILPEDVRHLKKGYYISNEAGLPFAYQVRPETVGQYIGRADDKGKDLFEGQRVKFTNLSLGRFSKDEQWAEGVIAYSEESSVFYISQGKDSGWNLRESSVLVLDDEGEAAKA</sequence>
<name>A0ABX3GD90_9BACL</name>
<organism evidence="1 2">
    <name type="scientific">Paenibacillus odorifer</name>
    <dbReference type="NCBI Taxonomy" id="189426"/>
    <lineage>
        <taxon>Bacteria</taxon>
        <taxon>Bacillati</taxon>
        <taxon>Bacillota</taxon>
        <taxon>Bacilli</taxon>
        <taxon>Bacillales</taxon>
        <taxon>Paenibacillaceae</taxon>
        <taxon>Paenibacillus</taxon>
    </lineage>
</organism>
<keyword evidence="2" id="KW-1185">Reference proteome</keyword>
<dbReference type="Proteomes" id="UP000187158">
    <property type="component" value="Unassembled WGS sequence"/>
</dbReference>
<protein>
    <recommendedName>
        <fullName evidence="3">YopX protein domain-containing protein</fullName>
    </recommendedName>
</protein>
<reference evidence="1 2" key="1">
    <citation type="submission" date="2016-11" db="EMBL/GenBank/DDBJ databases">
        <title>Paenibacillus species isolates.</title>
        <authorList>
            <person name="Beno S.M."/>
        </authorList>
    </citation>
    <scope>NUCLEOTIDE SEQUENCE [LARGE SCALE GENOMIC DNA]</scope>
    <source>
        <strain evidence="1 2">FSL H7-0433</strain>
    </source>
</reference>